<dbReference type="InterPro" id="IPR001806">
    <property type="entry name" value="Small_GTPase"/>
</dbReference>
<dbReference type="InterPro" id="IPR005225">
    <property type="entry name" value="Small_GTP-bd"/>
</dbReference>
<keyword evidence="2" id="KW-0342">GTP-binding</keyword>
<dbReference type="Proteomes" id="UP001152795">
    <property type="component" value="Unassembled WGS sequence"/>
</dbReference>
<dbReference type="Gene3D" id="3.40.50.300">
    <property type="entry name" value="P-loop containing nucleotide triphosphate hydrolases"/>
    <property type="match status" value="1"/>
</dbReference>
<dbReference type="PROSITE" id="PS51419">
    <property type="entry name" value="RAB"/>
    <property type="match status" value="1"/>
</dbReference>
<dbReference type="NCBIfam" id="TIGR00231">
    <property type="entry name" value="small_GTP"/>
    <property type="match status" value="1"/>
</dbReference>
<dbReference type="SMART" id="SM00175">
    <property type="entry name" value="RAB"/>
    <property type="match status" value="1"/>
</dbReference>
<dbReference type="InterPro" id="IPR027417">
    <property type="entry name" value="P-loop_NTPase"/>
</dbReference>
<name>A0A7D9DZR9_PARCT</name>
<comment type="caution">
    <text evidence="3">The sequence shown here is derived from an EMBL/GenBank/DDBJ whole genome shotgun (WGS) entry which is preliminary data.</text>
</comment>
<dbReference type="Pfam" id="PF00071">
    <property type="entry name" value="Ras"/>
    <property type="match status" value="1"/>
</dbReference>
<organism evidence="3 4">
    <name type="scientific">Paramuricea clavata</name>
    <name type="common">Red gorgonian</name>
    <name type="synonym">Violescent sea-whip</name>
    <dbReference type="NCBI Taxonomy" id="317549"/>
    <lineage>
        <taxon>Eukaryota</taxon>
        <taxon>Metazoa</taxon>
        <taxon>Cnidaria</taxon>
        <taxon>Anthozoa</taxon>
        <taxon>Octocorallia</taxon>
        <taxon>Malacalcyonacea</taxon>
        <taxon>Plexauridae</taxon>
        <taxon>Paramuricea</taxon>
    </lineage>
</organism>
<dbReference type="SUPFAM" id="SSF52540">
    <property type="entry name" value="P-loop containing nucleoside triphosphate hydrolases"/>
    <property type="match status" value="1"/>
</dbReference>
<dbReference type="GO" id="GO:0005525">
    <property type="term" value="F:GTP binding"/>
    <property type="evidence" value="ECO:0007669"/>
    <property type="project" value="UniProtKB-KW"/>
</dbReference>
<dbReference type="PRINTS" id="PR00449">
    <property type="entry name" value="RASTRNSFRMNG"/>
</dbReference>
<keyword evidence="4" id="KW-1185">Reference proteome</keyword>
<proteinExistence type="predicted"/>
<dbReference type="GO" id="GO:0051301">
    <property type="term" value="P:cell division"/>
    <property type="evidence" value="ECO:0007669"/>
    <property type="project" value="UniProtKB-KW"/>
</dbReference>
<dbReference type="OrthoDB" id="5984702at2759"/>
<reference evidence="3" key="1">
    <citation type="submission" date="2020-04" db="EMBL/GenBank/DDBJ databases">
        <authorList>
            <person name="Alioto T."/>
            <person name="Alioto T."/>
            <person name="Gomez Garrido J."/>
        </authorList>
    </citation>
    <scope>NUCLEOTIDE SEQUENCE</scope>
    <source>
        <strain evidence="3">A484AB</strain>
    </source>
</reference>
<keyword evidence="3" id="KW-0131">Cell cycle</keyword>
<evidence type="ECO:0000313" key="3">
    <source>
        <dbReference type="EMBL" id="CAB3997976.1"/>
    </source>
</evidence>
<keyword evidence="3" id="KW-0132">Cell division</keyword>
<dbReference type="PROSITE" id="PS51421">
    <property type="entry name" value="RAS"/>
    <property type="match status" value="1"/>
</dbReference>
<dbReference type="GO" id="GO:0007264">
    <property type="term" value="P:small GTPase-mediated signal transduction"/>
    <property type="evidence" value="ECO:0007669"/>
    <property type="project" value="InterPro"/>
</dbReference>
<dbReference type="InterPro" id="IPR003578">
    <property type="entry name" value="Small_GTPase_Rho"/>
</dbReference>
<dbReference type="EMBL" id="CACRXK020003239">
    <property type="protein sequence ID" value="CAB3997976.1"/>
    <property type="molecule type" value="Genomic_DNA"/>
</dbReference>
<dbReference type="SMART" id="SM00174">
    <property type="entry name" value="RHO"/>
    <property type="match status" value="1"/>
</dbReference>
<sequence>MVTVGDSQTGKTSLLCALKDGKLSPDKEVPGVFQTFSHKLKVDGHKVELGLWDTSGEAKYDGLRRLAYPTCHAFIVCYSVNSRESFENVSKVWLPELQRYGPPSAPIVIVGTKQDSRPRASLIPNGSSDGLTQQKFVNYEEGMCLADESRANAFVECSALSENGVNGVFAEAVKAVLKNIKDEKHNSRRRSSGGIRGLLPGHSAK</sequence>
<evidence type="ECO:0000256" key="2">
    <source>
        <dbReference type="ARBA" id="ARBA00023134"/>
    </source>
</evidence>
<dbReference type="PROSITE" id="PS51420">
    <property type="entry name" value="RHO"/>
    <property type="match status" value="1"/>
</dbReference>
<dbReference type="SMART" id="SM00173">
    <property type="entry name" value="RAS"/>
    <property type="match status" value="1"/>
</dbReference>
<evidence type="ECO:0000313" key="4">
    <source>
        <dbReference type="Proteomes" id="UP001152795"/>
    </source>
</evidence>
<dbReference type="GO" id="GO:0003924">
    <property type="term" value="F:GTPase activity"/>
    <property type="evidence" value="ECO:0007669"/>
    <property type="project" value="InterPro"/>
</dbReference>
<dbReference type="PANTHER" id="PTHR24072">
    <property type="entry name" value="RHO FAMILY GTPASE"/>
    <property type="match status" value="1"/>
</dbReference>
<evidence type="ECO:0000256" key="1">
    <source>
        <dbReference type="ARBA" id="ARBA00022741"/>
    </source>
</evidence>
<keyword evidence="1" id="KW-0547">Nucleotide-binding</keyword>
<gene>
    <name evidence="3" type="ORF">PACLA_8A036120</name>
</gene>
<accession>A0A7D9DZR9</accession>
<dbReference type="AlphaFoldDB" id="A0A7D9DZR9"/>
<dbReference type="CDD" id="cd00157">
    <property type="entry name" value="Rho"/>
    <property type="match status" value="1"/>
</dbReference>
<protein>
    <submittedName>
        <fullName evidence="3">Cell division control 42</fullName>
    </submittedName>
</protein>